<dbReference type="EMBL" id="VSWD01000011">
    <property type="protein sequence ID" value="KAK3087448.1"/>
    <property type="molecule type" value="Genomic_DNA"/>
</dbReference>
<dbReference type="InterPro" id="IPR036058">
    <property type="entry name" value="Kazal_dom_sf"/>
</dbReference>
<keyword evidence="5 8" id="KW-1133">Transmembrane helix</keyword>
<dbReference type="GO" id="GO:0006811">
    <property type="term" value="P:monoatomic ion transport"/>
    <property type="evidence" value="ECO:0007669"/>
    <property type="project" value="UniProtKB-KW"/>
</dbReference>
<feature type="transmembrane region" description="Helical" evidence="8">
    <location>
        <begin position="498"/>
        <end position="521"/>
    </location>
</feature>
<reference evidence="10" key="1">
    <citation type="submission" date="2019-08" db="EMBL/GenBank/DDBJ databases">
        <title>The improved chromosome-level genome for the pearl oyster Pinctada fucata martensii using PacBio sequencing and Hi-C.</title>
        <authorList>
            <person name="Zheng Z."/>
        </authorList>
    </citation>
    <scope>NUCLEOTIDE SEQUENCE</scope>
    <source>
        <strain evidence="10">ZZ-2019</strain>
        <tissue evidence="10">Adductor muscle</tissue>
    </source>
</reference>
<evidence type="ECO:0000256" key="5">
    <source>
        <dbReference type="ARBA" id="ARBA00022989"/>
    </source>
</evidence>
<dbReference type="CDD" id="cd17336">
    <property type="entry name" value="MFS_SLCO_OATP"/>
    <property type="match status" value="1"/>
</dbReference>
<feature type="transmembrane region" description="Helical" evidence="8">
    <location>
        <begin position="359"/>
        <end position="383"/>
    </location>
</feature>
<dbReference type="InterPro" id="IPR002350">
    <property type="entry name" value="Kazal_dom"/>
</dbReference>
<keyword evidence="6 8" id="KW-0472">Membrane</keyword>
<sequence length="654" mass="72051">MECGVACFKPRALQCCANMAAFVAFYCPPALLTSALIMYIASQITTLEKYFGFSSAQSGFLLSCNDIGFLLSTLIVSFFARKVHIPRALSISTILYGVAGFVCTLAYFALPRHKLIELDNQPITMEANDTMSTTYRPNTKSFSQMCSDIPNTNKSMSECSTGTDHKVGAPTQYTTSALVIVAIGMVLQGVGKAPRQPYIVTYIDDNVDKQKTSWFLGVITGIGIFGPALGFGLGAIFNNVFITLEDVSIGIYDVRWFGAWWLGFLFFGVLAVISAFPLCCFPRRLRQKSEREAKAKESGKHKLPVKEFLSSVLRIISNPIYMCQLIATCIVLFLIGGFISFTPKYLETQFSIPPWKANVLMGSMSVLSASIGSIVGGGLVSYLKMSPYACIRFIFIMNIVTTVFPVTMLFLGCPTPDIIGFNVEKINNNSSSSSCSFGCNCDMTDYFPVCGSDGNNYFSPCHAGCTKTDIMTFRDCRCIDGMNGTATSGLCPTECNMLWPYMIMSFIGSFLMTLCILPGMIFQIRSVSDKDKAMAVAVSSFLSTLLGWMPGPVVTGKIVDSCCKMWGSSCYGKGACTLYDNYDFRFLRHIVEIAAKVVVITLYFVTMMLAKRKTDWSTGDRVYDKDITNEEGDELMNIKTDRKDAIENGHLEKK</sequence>
<protein>
    <recommendedName>
        <fullName evidence="8">Solute carrier organic anion transporter family member</fullName>
    </recommendedName>
</protein>
<dbReference type="AlphaFoldDB" id="A0AA89BN06"/>
<comment type="caution">
    <text evidence="10">The sequence shown here is derived from an EMBL/GenBank/DDBJ whole genome shotgun (WGS) entry which is preliminary data.</text>
</comment>
<evidence type="ECO:0000256" key="4">
    <source>
        <dbReference type="ARBA" id="ARBA00022692"/>
    </source>
</evidence>
<evidence type="ECO:0000256" key="2">
    <source>
        <dbReference type="ARBA" id="ARBA00009657"/>
    </source>
</evidence>
<dbReference type="GO" id="GO:0016323">
    <property type="term" value="C:basolateral plasma membrane"/>
    <property type="evidence" value="ECO:0007669"/>
    <property type="project" value="TreeGrafter"/>
</dbReference>
<feature type="transmembrane region" description="Helical" evidence="8">
    <location>
        <begin position="533"/>
        <end position="551"/>
    </location>
</feature>
<dbReference type="SUPFAM" id="SSF103473">
    <property type="entry name" value="MFS general substrate transporter"/>
    <property type="match status" value="1"/>
</dbReference>
<feature type="transmembrane region" description="Helical" evidence="8">
    <location>
        <begin position="320"/>
        <end position="339"/>
    </location>
</feature>
<evidence type="ECO:0000313" key="11">
    <source>
        <dbReference type="Proteomes" id="UP001186944"/>
    </source>
</evidence>
<dbReference type="Pfam" id="PF07648">
    <property type="entry name" value="Kazal_2"/>
    <property type="match status" value="1"/>
</dbReference>
<evidence type="ECO:0000256" key="7">
    <source>
        <dbReference type="ARBA" id="ARBA00023157"/>
    </source>
</evidence>
<keyword evidence="4 8" id="KW-0812">Transmembrane</keyword>
<dbReference type="GO" id="GO:0043252">
    <property type="term" value="P:sodium-independent organic anion transport"/>
    <property type="evidence" value="ECO:0007669"/>
    <property type="project" value="TreeGrafter"/>
</dbReference>
<keyword evidence="8" id="KW-0406">Ion transport</keyword>
<dbReference type="Pfam" id="PF03137">
    <property type="entry name" value="OATP"/>
    <property type="match status" value="1"/>
</dbReference>
<dbReference type="InterPro" id="IPR036259">
    <property type="entry name" value="MFS_trans_sf"/>
</dbReference>
<comment type="similarity">
    <text evidence="2 8">Belongs to the organo anion transporter (TC 2.A.60) family.</text>
</comment>
<name>A0AA89BN06_PINIB</name>
<feature type="transmembrane region" description="Helical" evidence="8">
    <location>
        <begin position="173"/>
        <end position="193"/>
    </location>
</feature>
<evidence type="ECO:0000256" key="8">
    <source>
        <dbReference type="RuleBase" id="RU362056"/>
    </source>
</evidence>
<evidence type="ECO:0000313" key="10">
    <source>
        <dbReference type="EMBL" id="KAK3087448.1"/>
    </source>
</evidence>
<dbReference type="Proteomes" id="UP001186944">
    <property type="component" value="Unassembled WGS sequence"/>
</dbReference>
<dbReference type="SUPFAM" id="SSF100895">
    <property type="entry name" value="Kazal-type serine protease inhibitors"/>
    <property type="match status" value="1"/>
</dbReference>
<feature type="transmembrane region" description="Helical" evidence="8">
    <location>
        <begin position="390"/>
        <end position="411"/>
    </location>
</feature>
<keyword evidence="7" id="KW-1015">Disulfide bond</keyword>
<comment type="subcellular location">
    <subcellularLocation>
        <location evidence="1 8">Cell membrane</location>
        <topology evidence="1 8">Multi-pass membrane protein</topology>
    </subcellularLocation>
</comment>
<evidence type="ECO:0000256" key="3">
    <source>
        <dbReference type="ARBA" id="ARBA00022475"/>
    </source>
</evidence>
<evidence type="ECO:0000256" key="6">
    <source>
        <dbReference type="ARBA" id="ARBA00023136"/>
    </source>
</evidence>
<feature type="transmembrane region" description="Helical" evidence="8">
    <location>
        <begin position="60"/>
        <end position="79"/>
    </location>
</feature>
<feature type="transmembrane region" description="Helical" evidence="8">
    <location>
        <begin position="214"/>
        <end position="237"/>
    </location>
</feature>
<dbReference type="PANTHER" id="PTHR11388:SF142">
    <property type="entry name" value="SOLUTE CARRIER ORGANIC ANION TRANSPORTER FAMILY MEMBER 5A1"/>
    <property type="match status" value="1"/>
</dbReference>
<dbReference type="InterPro" id="IPR004156">
    <property type="entry name" value="OATP"/>
</dbReference>
<feature type="transmembrane region" description="Helical" evidence="8">
    <location>
        <begin position="19"/>
        <end position="40"/>
    </location>
</feature>
<gene>
    <name evidence="10" type="ORF">FSP39_006020</name>
</gene>
<keyword evidence="8" id="KW-0813">Transport</keyword>
<dbReference type="NCBIfam" id="TIGR00805">
    <property type="entry name" value="oat"/>
    <property type="match status" value="1"/>
</dbReference>
<dbReference type="GO" id="GO:0015347">
    <property type="term" value="F:sodium-independent organic anion transmembrane transporter activity"/>
    <property type="evidence" value="ECO:0007669"/>
    <property type="project" value="TreeGrafter"/>
</dbReference>
<keyword evidence="11" id="KW-1185">Reference proteome</keyword>
<evidence type="ECO:0000256" key="1">
    <source>
        <dbReference type="ARBA" id="ARBA00004651"/>
    </source>
</evidence>
<dbReference type="Gene3D" id="1.20.1250.20">
    <property type="entry name" value="MFS general substrate transporter like domains"/>
    <property type="match status" value="1"/>
</dbReference>
<feature type="domain" description="Kazal-like" evidence="9">
    <location>
        <begin position="429"/>
        <end position="480"/>
    </location>
</feature>
<feature type="transmembrane region" description="Helical" evidence="8">
    <location>
        <begin position="586"/>
        <end position="605"/>
    </location>
</feature>
<dbReference type="Gene3D" id="3.30.60.30">
    <property type="match status" value="1"/>
</dbReference>
<dbReference type="PANTHER" id="PTHR11388">
    <property type="entry name" value="ORGANIC ANION TRANSPORTER"/>
    <property type="match status" value="1"/>
</dbReference>
<dbReference type="PROSITE" id="PS51465">
    <property type="entry name" value="KAZAL_2"/>
    <property type="match status" value="1"/>
</dbReference>
<organism evidence="10 11">
    <name type="scientific">Pinctada imbricata</name>
    <name type="common">Atlantic pearl-oyster</name>
    <name type="synonym">Pinctada martensii</name>
    <dbReference type="NCBI Taxonomy" id="66713"/>
    <lineage>
        <taxon>Eukaryota</taxon>
        <taxon>Metazoa</taxon>
        <taxon>Spiralia</taxon>
        <taxon>Lophotrochozoa</taxon>
        <taxon>Mollusca</taxon>
        <taxon>Bivalvia</taxon>
        <taxon>Autobranchia</taxon>
        <taxon>Pteriomorphia</taxon>
        <taxon>Pterioida</taxon>
        <taxon>Pterioidea</taxon>
        <taxon>Pteriidae</taxon>
        <taxon>Pinctada</taxon>
    </lineage>
</organism>
<feature type="transmembrane region" description="Helical" evidence="8">
    <location>
        <begin position="257"/>
        <end position="281"/>
    </location>
</feature>
<accession>A0AA89BN06</accession>
<evidence type="ECO:0000259" key="9">
    <source>
        <dbReference type="PROSITE" id="PS51465"/>
    </source>
</evidence>
<keyword evidence="3" id="KW-1003">Cell membrane</keyword>
<feature type="transmembrane region" description="Helical" evidence="8">
    <location>
        <begin position="91"/>
        <end position="110"/>
    </location>
</feature>
<proteinExistence type="inferred from homology"/>